<feature type="domain" description="TPPC8 first Ig-like" evidence="2">
    <location>
        <begin position="901"/>
        <end position="1014"/>
    </location>
</feature>
<dbReference type="InterPro" id="IPR024420">
    <property type="entry name" value="TRAPP_III_complex_Trs85"/>
</dbReference>
<feature type="region of interest" description="Disordered" evidence="1">
    <location>
        <begin position="539"/>
        <end position="568"/>
    </location>
</feature>
<name>A0A9Q5N925_SANBA</name>
<evidence type="ECO:0000313" key="4">
    <source>
        <dbReference type="Proteomes" id="UP000757232"/>
    </source>
</evidence>
<gene>
    <name evidence="3" type="ORF">A7U60_g4508</name>
</gene>
<dbReference type="PANTHER" id="PTHR12975">
    <property type="entry name" value="TRANSPORT PROTEIN TRAPP"/>
    <property type="match status" value="1"/>
</dbReference>
<organism evidence="3 4">
    <name type="scientific">Sanghuangporus baumii</name>
    <name type="common">Phellinus baumii</name>
    <dbReference type="NCBI Taxonomy" id="108892"/>
    <lineage>
        <taxon>Eukaryota</taxon>
        <taxon>Fungi</taxon>
        <taxon>Dikarya</taxon>
        <taxon>Basidiomycota</taxon>
        <taxon>Agaricomycotina</taxon>
        <taxon>Agaricomycetes</taxon>
        <taxon>Hymenochaetales</taxon>
        <taxon>Hymenochaetaceae</taxon>
        <taxon>Sanghuangporus</taxon>
    </lineage>
</organism>
<feature type="region of interest" description="Disordered" evidence="1">
    <location>
        <begin position="42"/>
        <end position="128"/>
    </location>
</feature>
<reference evidence="3" key="1">
    <citation type="submission" date="2016-06" db="EMBL/GenBank/DDBJ databases">
        <title>Draft Genome sequence of the fungus Inonotus baumii.</title>
        <authorList>
            <person name="Zhu H."/>
            <person name="Lin W."/>
        </authorList>
    </citation>
    <scope>NUCLEOTIDE SEQUENCE</scope>
    <source>
        <strain evidence="3">821</strain>
    </source>
</reference>
<dbReference type="InterPro" id="IPR058541">
    <property type="entry name" value="Ig_TPPC8_1st"/>
</dbReference>
<feature type="compositionally biased region" description="Basic and acidic residues" evidence="1">
    <location>
        <begin position="42"/>
        <end position="57"/>
    </location>
</feature>
<dbReference type="Pfam" id="PF12739">
    <property type="entry name" value="TRAPPC-Trs85"/>
    <property type="match status" value="1"/>
</dbReference>
<dbReference type="EMBL" id="LNZH02000180">
    <property type="protein sequence ID" value="OCB88306.1"/>
    <property type="molecule type" value="Genomic_DNA"/>
</dbReference>
<dbReference type="GO" id="GO:1990072">
    <property type="term" value="C:TRAPPIII protein complex"/>
    <property type="evidence" value="ECO:0007669"/>
    <property type="project" value="TreeGrafter"/>
</dbReference>
<dbReference type="PANTHER" id="PTHR12975:SF6">
    <property type="entry name" value="TRAFFICKING PROTEIN PARTICLE COMPLEX SUBUNIT 8"/>
    <property type="match status" value="1"/>
</dbReference>
<sequence length="1544" mass="172103">MTEEPPLPYGWIKEYDERYQQHYYVDSKADPPRSIWVHPYEDEQFLKEHPDVREKVGSKYGRPSGAPPPADSRSSSYRNEATGPSASTSDRDKEKEKRGFFAKLKNKAIGTKEEREAQRRLEEEQRQRALEARRQMMIQRQQAYGNRFPQQGLGGGFGGGGLQQGYYPQQSGYYPSQQAPRRGGLGGGGMAMPILGGLAGGLLLGEAMDGFGGDGGGGDFGGGDGGGDLEDLLSTSSLPQLHDVLESFSPLPNITTRTTTLATVQHAKFTLRFSNLSEIETACKEDEEQRAGRFVDWISSRISRKCAQWVEEVERRESEKGQLDQSTAEETPEPWWEEMKRCAEGDHVPSRAEGWNHPTSIIFAVSTNTANPLNALANLYARQLDLPLWVDSVHLRYILVVHSERCLLNDDEASALYNAVKKQYGLNTGFLRLSLPSPPPPPVFTISFYPRLPPTVYQNGLPTMQQDTARLSLTESKSGEMGNAIRMCDSDIQATAQFLREFVTTTLIPWMEKCVMDWNESFTSNRRLPSRLFSTTRRLFGSSSPSPSSPTTPGHSYSNSGSSLSNGTSVTMQQRRLAEFATVLGDLKLAVSVWEALRKESRDMIGSDILPLLLSPSQALQLHALSAISVQSLGSAETSAKAQVRNMIHAVRWELGTSTTDFLSDILDGDRWLAWAAGNAEETPAAMLLAHSAVLSSRKGCRRRAAMLYVVAARRLEKIGIRPLTLHFFRRAHTLFMHPPEKTLSPLFDDAENRPQEQESSFNAIVPSIEHSIGRLMYTMGETEKAIRLFLGLLHGSPTSSAAYDINLNDDLLLREDSGADRAFLEDFRLSFEHFIATNGQGAIPDDLKLPFRFSRPKSVKVRLNDERHPQDVSVWEEREQQWREFWRGKGKQDLKSGGTGFVGEHLWVDVTLCNPLNVAVTLTNLTLSVDDGMNSESSSADLEVETIEEIYLNARERRTVSISVKTRRPSNLTVAMLSYAFLGLLPATESLAVRGKRLHDTAYQRQNKVYAADVLPKVEVEGREQRLLATFIDAQPVTLARGEAMQISLRLENMGTKNIGEVWLVHGPSDEIWMEENEPNAVASDKFMSTNSVRSPGPVKLPLRSVLDGTILEPEEVIEIPFVFHASETGRLDLHFMLVFRESEHNDFRNICLKRSFDVKRLVDISITSRPSGCLDYLFTLDMQVRNLSGSTEVNITGVTTVSPTWRCKSITDMPCGSLPASQARQILLGASRDEVESASSLETREFVLSRFAEVLNGQELSPSDPPPIELLYSSYCQDDNTAKLGLVKTRHLLDASKRRVVVQSLRIAHPYIPSSTHSHIFPLFNPSALDIILFWDIPSSGRSGYILATGLILGATHAPLRDAIQEVEGRKAKRSMFAETQREREEILESIRNSEWNMEMNPLITTIHYEETVGHDFSTGPCAVPVTFNFRNYSSTHDVRFLLKLPSSDTVPRTGLRPPAFSGRLTRRGQLASSQHTSIVAKIWVTQPGAYSVSGWEVETEVLEPPESADAPSKSSTRRIRQRYAEGPSIHTVGSITVVHRA</sequence>
<protein>
    <recommendedName>
        <fullName evidence="2">TPPC8 first Ig-like domain-containing protein</fullName>
    </recommendedName>
</protein>
<feature type="compositionally biased region" description="Basic and acidic residues" evidence="1">
    <location>
        <begin position="89"/>
        <end position="99"/>
    </location>
</feature>
<proteinExistence type="predicted"/>
<dbReference type="Gene3D" id="2.20.70.10">
    <property type="match status" value="1"/>
</dbReference>
<dbReference type="OrthoDB" id="203724at2759"/>
<feature type="compositionally biased region" description="Low complexity" evidence="1">
    <location>
        <begin position="542"/>
        <end position="568"/>
    </location>
</feature>
<accession>A0A9Q5N925</accession>
<keyword evidence="4" id="KW-1185">Reference proteome</keyword>
<evidence type="ECO:0000259" key="2">
    <source>
        <dbReference type="Pfam" id="PF24545"/>
    </source>
</evidence>
<comment type="caution">
    <text evidence="3">The sequence shown here is derived from an EMBL/GenBank/DDBJ whole genome shotgun (WGS) entry which is preliminary data.</text>
</comment>
<evidence type="ECO:0000256" key="1">
    <source>
        <dbReference type="SAM" id="MobiDB-lite"/>
    </source>
</evidence>
<evidence type="ECO:0000313" key="3">
    <source>
        <dbReference type="EMBL" id="OCB88306.1"/>
    </source>
</evidence>
<dbReference type="Proteomes" id="UP000757232">
    <property type="component" value="Unassembled WGS sequence"/>
</dbReference>
<feature type="compositionally biased region" description="Polar residues" evidence="1">
    <location>
        <begin position="72"/>
        <end position="88"/>
    </location>
</feature>
<dbReference type="Pfam" id="PF24545">
    <property type="entry name" value="Ig_TPPC8_1st"/>
    <property type="match status" value="1"/>
</dbReference>
<feature type="compositionally biased region" description="Basic and acidic residues" evidence="1">
    <location>
        <begin position="110"/>
        <end position="128"/>
    </location>
</feature>